<dbReference type="InterPro" id="IPR013785">
    <property type="entry name" value="Aldolase_TIM"/>
</dbReference>
<dbReference type="PANTHER" id="PTHR35273:SF2">
    <property type="entry name" value="ALPHA-GALACTOSIDASE"/>
    <property type="match status" value="1"/>
</dbReference>
<reference evidence="2" key="1">
    <citation type="submission" date="2020-11" db="EMBL/GenBank/DDBJ databases">
        <title>Nocardia NEAU-351.nov., a novel actinomycete isolated from the cow dung.</title>
        <authorList>
            <person name="Zhang X."/>
        </authorList>
    </citation>
    <scope>NUCLEOTIDE SEQUENCE</scope>
    <source>
        <strain evidence="2">NEAU-351</strain>
    </source>
</reference>
<evidence type="ECO:0000313" key="2">
    <source>
        <dbReference type="EMBL" id="MBH0778447.1"/>
    </source>
</evidence>
<name>A0A931N480_9NOCA</name>
<accession>A0A931N480</accession>
<evidence type="ECO:0000313" key="3">
    <source>
        <dbReference type="Proteomes" id="UP000655751"/>
    </source>
</evidence>
<sequence>MGRSRREARWVVALLTGAMLVACTSSEEDEATDSVPTTVSSISPLLWKSGAETPFDYQLGDPYTPPGGVGLVVRDSSAEPVPGIYNICYVNGFQTQPSDREYWLRMRRDLVLDGPDGEPVIDDDWPDELLLDTSTSDERTRLSEVVGKAIDECARKGFRAVEIDNLDSFTRSRGRLSADDNLDFAALLVRRAHDRGLAIGQKNVAELSTRGKRTGFDFAVAEQCVQFDECGSYVEVYGAYVLDIEYSDTLGTPFERACARPGTPAATILRDRQLTPAGHRNHVYEHC</sequence>
<comment type="caution">
    <text evidence="2">The sequence shown here is derived from an EMBL/GenBank/DDBJ whole genome shotgun (WGS) entry which is preliminary data.</text>
</comment>
<protein>
    <submittedName>
        <fullName evidence="2">Endo alpha-1,4 polygalactosaminidase</fullName>
    </submittedName>
</protein>
<dbReference type="AlphaFoldDB" id="A0A931N480"/>
<dbReference type="EMBL" id="JADMLG010000007">
    <property type="protein sequence ID" value="MBH0778447.1"/>
    <property type="molecule type" value="Genomic_DNA"/>
</dbReference>
<feature type="domain" description="Glycoside-hydrolase family GH114 TIM-barrel" evidence="1">
    <location>
        <begin position="55"/>
        <end position="275"/>
    </location>
</feature>
<dbReference type="RefSeq" id="WP_198428669.1">
    <property type="nucleotide sequence ID" value="NZ_JADMLG010000007.1"/>
</dbReference>
<dbReference type="Pfam" id="PF03537">
    <property type="entry name" value="Glyco_hydro_114"/>
    <property type="match status" value="1"/>
</dbReference>
<proteinExistence type="predicted"/>
<gene>
    <name evidence="2" type="ORF">IT779_19395</name>
</gene>
<dbReference type="Gene3D" id="3.20.20.70">
    <property type="entry name" value="Aldolase class I"/>
    <property type="match status" value="1"/>
</dbReference>
<dbReference type="PROSITE" id="PS51257">
    <property type="entry name" value="PROKAR_LIPOPROTEIN"/>
    <property type="match status" value="1"/>
</dbReference>
<organism evidence="2 3">
    <name type="scientific">Nocardia bovistercoris</name>
    <dbReference type="NCBI Taxonomy" id="2785916"/>
    <lineage>
        <taxon>Bacteria</taxon>
        <taxon>Bacillati</taxon>
        <taxon>Actinomycetota</taxon>
        <taxon>Actinomycetes</taxon>
        <taxon>Mycobacteriales</taxon>
        <taxon>Nocardiaceae</taxon>
        <taxon>Nocardia</taxon>
    </lineage>
</organism>
<dbReference type="InterPro" id="IPR004352">
    <property type="entry name" value="GH114_TIM-barrel"/>
</dbReference>
<evidence type="ECO:0000259" key="1">
    <source>
        <dbReference type="Pfam" id="PF03537"/>
    </source>
</evidence>
<dbReference type="Proteomes" id="UP000655751">
    <property type="component" value="Unassembled WGS sequence"/>
</dbReference>
<keyword evidence="3" id="KW-1185">Reference proteome</keyword>
<dbReference type="InterPro" id="IPR017853">
    <property type="entry name" value="GH"/>
</dbReference>
<dbReference type="PANTHER" id="PTHR35273">
    <property type="entry name" value="ALPHA-1,4 POLYGALACTOSAMINIDASE, PUTATIVE (AFU_ORTHOLOGUE AFUA_3G07890)-RELATED"/>
    <property type="match status" value="1"/>
</dbReference>
<dbReference type="SUPFAM" id="SSF51445">
    <property type="entry name" value="(Trans)glycosidases"/>
    <property type="match status" value="1"/>
</dbReference>